<dbReference type="Proteomes" id="UP000318053">
    <property type="component" value="Unassembled WGS sequence"/>
</dbReference>
<dbReference type="GO" id="GO:0005829">
    <property type="term" value="C:cytosol"/>
    <property type="evidence" value="ECO:0007669"/>
    <property type="project" value="TreeGrafter"/>
</dbReference>
<evidence type="ECO:0000256" key="1">
    <source>
        <dbReference type="ARBA" id="ARBA00008467"/>
    </source>
</evidence>
<dbReference type="AlphaFoldDB" id="A0A5C5WY78"/>
<evidence type="ECO:0000256" key="3">
    <source>
        <dbReference type="RuleBase" id="RU003694"/>
    </source>
</evidence>
<evidence type="ECO:0000256" key="2">
    <source>
        <dbReference type="ARBA" id="ARBA00022679"/>
    </source>
</evidence>
<feature type="domain" description="Ketosynthase family 3 (KS3)" evidence="4">
    <location>
        <begin position="13"/>
        <end position="418"/>
    </location>
</feature>
<proteinExistence type="inferred from homology"/>
<dbReference type="Pfam" id="PF00109">
    <property type="entry name" value="ketoacyl-synt"/>
    <property type="match status" value="1"/>
</dbReference>
<dbReference type="Pfam" id="PF02801">
    <property type="entry name" value="Ketoacyl-synt_C"/>
    <property type="match status" value="1"/>
</dbReference>
<gene>
    <name evidence="5" type="primary">fabF_5</name>
    <name evidence="5" type="ORF">CA85_49930</name>
</gene>
<comment type="caution">
    <text evidence="5">The sequence shown here is derived from an EMBL/GenBank/DDBJ whole genome shotgun (WGS) entry which is preliminary data.</text>
</comment>
<dbReference type="EC" id="2.3.1.179" evidence="5"/>
<name>A0A5C5WY78_9BACT</name>
<dbReference type="RefSeq" id="WP_146393895.1">
    <property type="nucleotide sequence ID" value="NZ_SJPK01000028.1"/>
</dbReference>
<dbReference type="InterPro" id="IPR020841">
    <property type="entry name" value="PKS_Beta-ketoAc_synthase_dom"/>
</dbReference>
<dbReference type="InterPro" id="IPR014031">
    <property type="entry name" value="Ketoacyl_synth_C"/>
</dbReference>
<dbReference type="InterPro" id="IPR000794">
    <property type="entry name" value="Beta-ketoacyl_synthase"/>
</dbReference>
<dbReference type="InterPro" id="IPR018201">
    <property type="entry name" value="Ketoacyl_synth_AS"/>
</dbReference>
<keyword evidence="5" id="KW-0012">Acyltransferase</keyword>
<dbReference type="InterPro" id="IPR016039">
    <property type="entry name" value="Thiolase-like"/>
</dbReference>
<comment type="similarity">
    <text evidence="1 3">Belongs to the thiolase-like superfamily. Beta-ketoacyl-ACP synthases family.</text>
</comment>
<keyword evidence="2 3" id="KW-0808">Transferase</keyword>
<dbReference type="SUPFAM" id="SSF53901">
    <property type="entry name" value="Thiolase-like"/>
    <property type="match status" value="1"/>
</dbReference>
<organism evidence="5 6">
    <name type="scientific">Allorhodopirellula solitaria</name>
    <dbReference type="NCBI Taxonomy" id="2527987"/>
    <lineage>
        <taxon>Bacteria</taxon>
        <taxon>Pseudomonadati</taxon>
        <taxon>Planctomycetota</taxon>
        <taxon>Planctomycetia</taxon>
        <taxon>Pirellulales</taxon>
        <taxon>Pirellulaceae</taxon>
        <taxon>Allorhodopirellula</taxon>
    </lineage>
</organism>
<dbReference type="CDD" id="cd00834">
    <property type="entry name" value="KAS_I_II"/>
    <property type="match status" value="1"/>
</dbReference>
<dbReference type="PROSITE" id="PS52004">
    <property type="entry name" value="KS3_2"/>
    <property type="match status" value="1"/>
</dbReference>
<dbReference type="GO" id="GO:0004315">
    <property type="term" value="F:3-oxoacyl-[acyl-carrier-protein] synthase activity"/>
    <property type="evidence" value="ECO:0007669"/>
    <property type="project" value="UniProtKB-EC"/>
</dbReference>
<evidence type="ECO:0000313" key="5">
    <source>
        <dbReference type="EMBL" id="TWT55229.1"/>
    </source>
</evidence>
<dbReference type="GO" id="GO:0006633">
    <property type="term" value="P:fatty acid biosynthetic process"/>
    <property type="evidence" value="ECO:0007669"/>
    <property type="project" value="InterPro"/>
</dbReference>
<dbReference type="OrthoDB" id="292158at2"/>
<evidence type="ECO:0000313" key="6">
    <source>
        <dbReference type="Proteomes" id="UP000318053"/>
    </source>
</evidence>
<evidence type="ECO:0000259" key="4">
    <source>
        <dbReference type="PROSITE" id="PS52004"/>
    </source>
</evidence>
<sequence>MTAPHSALKLPDDQRIVITGIGLTSPNGNDLGSFREALLEKRSGVQPYEIRYFGETLAGICDFNATKHQSKKDIRRGTRAGSVGVYTANEAIADSGVDWENTDKSRVGIYVGVTEHGNVETENEIYVIKGFDYDTSCWSHHHNPRTVANNPAGEIALNLSVTGPHYTIGAACAAGNAGIIQGAQMLRLGECDLAIAGGTSESIHTFGIFASFNSQNALATHTDPAAASRPFDKNRNGIVVAEGGCLYTLERLSDAKARGAEIYGELVGYAMNTDATDFVLPNPERQAQCVQMALNKAGLEANHIDILSTHATGTMSGDAQECKALRSIFGECDNVRINNTKSYIGHAMGAAGALELAGNLMAFRDGVVHPTINVDELDPDCELPGLVLNEPEQRPQVDYILNNSFGMLGINSVVIIGRV</sequence>
<reference evidence="5 6" key="1">
    <citation type="submission" date="2019-02" db="EMBL/GenBank/DDBJ databases">
        <title>Deep-cultivation of Planctomycetes and their phenomic and genomic characterization uncovers novel biology.</title>
        <authorList>
            <person name="Wiegand S."/>
            <person name="Jogler M."/>
            <person name="Boedeker C."/>
            <person name="Pinto D."/>
            <person name="Vollmers J."/>
            <person name="Rivas-Marin E."/>
            <person name="Kohn T."/>
            <person name="Peeters S.H."/>
            <person name="Heuer A."/>
            <person name="Rast P."/>
            <person name="Oberbeckmann S."/>
            <person name="Bunk B."/>
            <person name="Jeske O."/>
            <person name="Meyerdierks A."/>
            <person name="Storesund J.E."/>
            <person name="Kallscheuer N."/>
            <person name="Luecker S."/>
            <person name="Lage O.M."/>
            <person name="Pohl T."/>
            <person name="Merkel B.J."/>
            <person name="Hornburger P."/>
            <person name="Mueller R.-W."/>
            <person name="Bruemmer F."/>
            <person name="Labrenz M."/>
            <person name="Spormann A.M."/>
            <person name="Op Den Camp H."/>
            <person name="Overmann J."/>
            <person name="Amann R."/>
            <person name="Jetten M.S.M."/>
            <person name="Mascher T."/>
            <person name="Medema M.H."/>
            <person name="Devos D.P."/>
            <person name="Kaster A.-K."/>
            <person name="Ovreas L."/>
            <person name="Rohde M."/>
            <person name="Galperin M.Y."/>
            <person name="Jogler C."/>
        </authorList>
    </citation>
    <scope>NUCLEOTIDE SEQUENCE [LARGE SCALE GENOMIC DNA]</scope>
    <source>
        <strain evidence="5 6">CA85</strain>
    </source>
</reference>
<dbReference type="EMBL" id="SJPK01000028">
    <property type="protein sequence ID" value="TWT55229.1"/>
    <property type="molecule type" value="Genomic_DNA"/>
</dbReference>
<dbReference type="SMART" id="SM00825">
    <property type="entry name" value="PKS_KS"/>
    <property type="match status" value="1"/>
</dbReference>
<dbReference type="PANTHER" id="PTHR11712:SF336">
    <property type="entry name" value="3-OXOACYL-[ACYL-CARRIER-PROTEIN] SYNTHASE, MITOCHONDRIAL"/>
    <property type="match status" value="1"/>
</dbReference>
<dbReference type="InterPro" id="IPR014030">
    <property type="entry name" value="Ketoacyl_synth_N"/>
</dbReference>
<accession>A0A5C5WY78</accession>
<dbReference type="PANTHER" id="PTHR11712">
    <property type="entry name" value="POLYKETIDE SYNTHASE-RELATED"/>
    <property type="match status" value="1"/>
</dbReference>
<dbReference type="Gene3D" id="3.40.47.10">
    <property type="match status" value="1"/>
</dbReference>
<dbReference type="PROSITE" id="PS00606">
    <property type="entry name" value="KS3_1"/>
    <property type="match status" value="1"/>
</dbReference>
<keyword evidence="6" id="KW-1185">Reference proteome</keyword>
<protein>
    <submittedName>
        <fullName evidence="5">3-oxoacyl-[acyl-carrier-protein] synthase 2</fullName>
        <ecNumber evidence="5">2.3.1.179</ecNumber>
    </submittedName>
</protein>